<organism evidence="2 3">
    <name type="scientific">Calocera viscosa (strain TUFC12733)</name>
    <dbReference type="NCBI Taxonomy" id="1330018"/>
    <lineage>
        <taxon>Eukaryota</taxon>
        <taxon>Fungi</taxon>
        <taxon>Dikarya</taxon>
        <taxon>Basidiomycota</taxon>
        <taxon>Agaricomycotina</taxon>
        <taxon>Dacrymycetes</taxon>
        <taxon>Dacrymycetales</taxon>
        <taxon>Dacrymycetaceae</taxon>
        <taxon>Calocera</taxon>
    </lineage>
</organism>
<dbReference type="Proteomes" id="UP000076738">
    <property type="component" value="Unassembled WGS sequence"/>
</dbReference>
<sequence length="243" mass="25665">MSEAEDEAAEVVDFCCGPGCSCRSHATHSVHEVARSSMEDAHRRPESEVIGTYVKAASASPEPDNSLDSAMRSRSPGSDTTPTAEPSRLSSSNHGSQRITLPSIHSFPWTEPLPPRSPSPTVILVRTIGIARCACGWSCICPGCSEHSPKTAVHVQQTCPDFCVSSASCSGDVVSHGGPPALPSVREIRGLSAISRGQPVPLQHLPGGSRIMSIQNLCIDEEEAFSPEAHPGGPPAKIPERRC</sequence>
<protein>
    <recommendedName>
        <fullName evidence="4">Copper-fist domain-containing protein</fullName>
    </recommendedName>
</protein>
<evidence type="ECO:0008006" key="4">
    <source>
        <dbReference type="Google" id="ProtNLM"/>
    </source>
</evidence>
<accession>A0A167GXR1</accession>
<name>A0A167GXR1_CALVF</name>
<evidence type="ECO:0000313" key="3">
    <source>
        <dbReference type="Proteomes" id="UP000076738"/>
    </source>
</evidence>
<feature type="region of interest" description="Disordered" evidence="1">
    <location>
        <begin position="56"/>
        <end position="97"/>
    </location>
</feature>
<dbReference type="EMBL" id="KV417330">
    <property type="protein sequence ID" value="KZO91018.1"/>
    <property type="molecule type" value="Genomic_DNA"/>
</dbReference>
<gene>
    <name evidence="2" type="ORF">CALVIDRAFT_370130</name>
</gene>
<evidence type="ECO:0000313" key="2">
    <source>
        <dbReference type="EMBL" id="KZO91018.1"/>
    </source>
</evidence>
<proteinExistence type="predicted"/>
<evidence type="ECO:0000256" key="1">
    <source>
        <dbReference type="SAM" id="MobiDB-lite"/>
    </source>
</evidence>
<dbReference type="AlphaFoldDB" id="A0A167GXR1"/>
<reference evidence="2 3" key="1">
    <citation type="journal article" date="2016" name="Mol. Biol. Evol.">
        <title>Comparative Genomics of Early-Diverging Mushroom-Forming Fungi Provides Insights into the Origins of Lignocellulose Decay Capabilities.</title>
        <authorList>
            <person name="Nagy L.G."/>
            <person name="Riley R."/>
            <person name="Tritt A."/>
            <person name="Adam C."/>
            <person name="Daum C."/>
            <person name="Floudas D."/>
            <person name="Sun H."/>
            <person name="Yadav J.S."/>
            <person name="Pangilinan J."/>
            <person name="Larsson K.H."/>
            <person name="Matsuura K."/>
            <person name="Barry K."/>
            <person name="Labutti K."/>
            <person name="Kuo R."/>
            <person name="Ohm R.A."/>
            <person name="Bhattacharya S.S."/>
            <person name="Shirouzu T."/>
            <person name="Yoshinaga Y."/>
            <person name="Martin F.M."/>
            <person name="Grigoriev I.V."/>
            <person name="Hibbett D.S."/>
        </authorList>
    </citation>
    <scope>NUCLEOTIDE SEQUENCE [LARGE SCALE GENOMIC DNA]</scope>
    <source>
        <strain evidence="2 3">TUFC12733</strain>
    </source>
</reference>
<feature type="compositionally biased region" description="Polar residues" evidence="1">
    <location>
        <begin position="75"/>
        <end position="97"/>
    </location>
</feature>
<keyword evidence="3" id="KW-1185">Reference proteome</keyword>